<feature type="domain" description="ABC transporter" evidence="10">
    <location>
        <begin position="273"/>
        <end position="503"/>
    </location>
</feature>
<feature type="domain" description="ABC transporter" evidence="10">
    <location>
        <begin position="8"/>
        <end position="243"/>
    </location>
</feature>
<comment type="similarity">
    <text evidence="2">Belongs to the ABC transporter superfamily.</text>
</comment>
<name>A0A2C9DCJ4_9HYPH</name>
<keyword evidence="3 9" id="KW-0812">Transmembrane</keyword>
<dbReference type="NCBIfam" id="NF033858">
    <property type="entry name" value="ABC2_perm_RbbA"/>
    <property type="match status" value="1"/>
</dbReference>
<keyword evidence="4" id="KW-0547">Nucleotide-binding</keyword>
<sequence>MPPGEPAVRVVSVTHRYGRTTAADDVSFDLPSGSATAVIGPDGVGKSAILGLIAGVRRLQTGTVEVLGGSMADAGHRSRIAGRIAYMPQGLGRNLYPTLSVTENVDFHARLFGLHGRERAARIARLLQATGLDPFPDRPAGKLSGGMKQKLSLCCALVHDPDLLILDEPTTGVDPLSRRQFWSLIDRIRADRPGMTVIVATAYMEEAERFDRVIAVDDGRLIACGPTAEVIANAGGKGLEAAYRRLQNSGNDPGEDILVIPPRTDADGGAPVIVAEGLTRRFGNFTAVDHVSFSIPRGEIFGFLGSNGCGKTTTMKMLTGLLDATEGRAELFGRSVDPRDLTARLDVGYMSQSFSLYEELTVRGNLRLHARLYRVPSGEIADRVNESLDRFGLREVADDLPAKLPLGLRQRLQLAAACLHRPRMLILDEPTSGVDPAARDHFWRHLADLSRKDGVTIFVSTHFMNEAERCDRISLMHRGRVLAMGTPADLVASRHAPSLEEAFISYLVEDDEEGTVEPDVAADGTDQPAATHDAPSGVASSLGRVWAFCRREALEILRDRIRIGFAVGIPVFLLFIFSFGISFDVESLPYAVFDRDQSAESRGFLRSFEGSRYFEQHDPIGSEAEVDWRLQDGELRLVIGIPPSFGRDLLLSRQPEVSVWIDGANTFRAETVRSYVNGLVTTWAEEKAREASAGASGLVLPIEIRPRFLYNQAFKSVNAIAPGVIMLVLMLIPSMMTALGVVREREIGSIANLQASPASVVEFLIGKQLAYVALATVNIAMLIATAVFVFGVPFNGSLTAMTFGALLYVFACTAFGLLVSTIVTTQVAATFATAILSVIPAINFSGFLFPLASVEGPGRVVGTLFPASWFQTISLGTFAKIRPVTDFAANFAMLALFGLIFIGAASLILKKQEP</sequence>
<accession>A0A2C9DCJ4</accession>
<dbReference type="GO" id="GO:0016887">
    <property type="term" value="F:ATP hydrolysis activity"/>
    <property type="evidence" value="ECO:0007669"/>
    <property type="project" value="InterPro"/>
</dbReference>
<dbReference type="CDD" id="cd03230">
    <property type="entry name" value="ABC_DR_subfamily_A"/>
    <property type="match status" value="1"/>
</dbReference>
<organism evidence="12 13">
    <name type="scientific">Hartmannibacter diazotrophicus</name>
    <dbReference type="NCBI Taxonomy" id="1482074"/>
    <lineage>
        <taxon>Bacteria</taxon>
        <taxon>Pseudomonadati</taxon>
        <taxon>Pseudomonadota</taxon>
        <taxon>Alphaproteobacteria</taxon>
        <taxon>Hyphomicrobiales</taxon>
        <taxon>Pleomorphomonadaceae</taxon>
        <taxon>Hartmannibacter</taxon>
    </lineage>
</organism>
<dbReference type="KEGG" id="hdi:HDIA_3910"/>
<dbReference type="Gene3D" id="3.40.50.300">
    <property type="entry name" value="P-loop containing nucleotide triphosphate hydrolases"/>
    <property type="match status" value="2"/>
</dbReference>
<reference evidence="13" key="1">
    <citation type="submission" date="2017-09" db="EMBL/GenBank/DDBJ databases">
        <title>Genome sequence of Nannocystis excedens DSM 71.</title>
        <authorList>
            <person name="Blom J."/>
        </authorList>
    </citation>
    <scope>NUCLEOTIDE SEQUENCE [LARGE SCALE GENOMIC DNA]</scope>
    <source>
        <strain evidence="13">type strain: E19</strain>
    </source>
</reference>
<dbReference type="SMART" id="SM00382">
    <property type="entry name" value="AAA"/>
    <property type="match status" value="2"/>
</dbReference>
<dbReference type="PROSITE" id="PS50893">
    <property type="entry name" value="ABC_TRANSPORTER_2"/>
    <property type="match status" value="2"/>
</dbReference>
<feature type="domain" description="ABC transmembrane type-2" evidence="11">
    <location>
        <begin position="665"/>
        <end position="912"/>
    </location>
</feature>
<keyword evidence="6 9" id="KW-1133">Transmembrane helix</keyword>
<dbReference type="Proteomes" id="UP000223606">
    <property type="component" value="Chromosome 1"/>
</dbReference>
<dbReference type="Gene3D" id="3.40.1710.10">
    <property type="entry name" value="abc type-2 transporter like domain"/>
    <property type="match status" value="1"/>
</dbReference>
<dbReference type="RefSeq" id="WP_099557701.1">
    <property type="nucleotide sequence ID" value="NZ_LT960614.1"/>
</dbReference>
<evidence type="ECO:0000259" key="10">
    <source>
        <dbReference type="PROSITE" id="PS50893"/>
    </source>
</evidence>
<dbReference type="PROSITE" id="PS00211">
    <property type="entry name" value="ABC_TRANSPORTER_1"/>
    <property type="match status" value="1"/>
</dbReference>
<dbReference type="GO" id="GO:0016020">
    <property type="term" value="C:membrane"/>
    <property type="evidence" value="ECO:0007669"/>
    <property type="project" value="UniProtKB-SubCell"/>
</dbReference>
<keyword evidence="13" id="KW-1185">Reference proteome</keyword>
<dbReference type="InterPro" id="IPR027417">
    <property type="entry name" value="P-loop_NTPase"/>
</dbReference>
<proteinExistence type="inferred from homology"/>
<feature type="transmembrane region" description="Helical" evidence="9">
    <location>
        <begin position="563"/>
        <end position="583"/>
    </location>
</feature>
<dbReference type="PANTHER" id="PTHR43038">
    <property type="entry name" value="ATP-BINDING CASSETTE, SUB-FAMILY H, MEMBER 1"/>
    <property type="match status" value="1"/>
</dbReference>
<feature type="transmembrane region" description="Helical" evidence="9">
    <location>
        <begin position="769"/>
        <end position="792"/>
    </location>
</feature>
<feature type="transmembrane region" description="Helical" evidence="9">
    <location>
        <begin position="719"/>
        <end position="742"/>
    </location>
</feature>
<keyword evidence="7 9" id="KW-0472">Membrane</keyword>
<dbReference type="Pfam" id="PF12698">
    <property type="entry name" value="ABC2_membrane_3"/>
    <property type="match status" value="1"/>
</dbReference>
<evidence type="ECO:0000256" key="1">
    <source>
        <dbReference type="ARBA" id="ARBA00004141"/>
    </source>
</evidence>
<evidence type="ECO:0000256" key="6">
    <source>
        <dbReference type="ARBA" id="ARBA00022989"/>
    </source>
</evidence>
<dbReference type="EMBL" id="LT960614">
    <property type="protein sequence ID" value="SON57451.1"/>
    <property type="molecule type" value="Genomic_DNA"/>
</dbReference>
<evidence type="ECO:0000256" key="2">
    <source>
        <dbReference type="ARBA" id="ARBA00005417"/>
    </source>
</evidence>
<dbReference type="OrthoDB" id="9805029at2"/>
<gene>
    <name evidence="12" type="primary">ybhF</name>
    <name evidence="12" type="ORF">HDIA_3910</name>
</gene>
<dbReference type="AlphaFoldDB" id="A0A2C9DCJ4"/>
<dbReference type="GO" id="GO:0005524">
    <property type="term" value="F:ATP binding"/>
    <property type="evidence" value="ECO:0007669"/>
    <property type="project" value="UniProtKB-KW"/>
</dbReference>
<evidence type="ECO:0000256" key="5">
    <source>
        <dbReference type="ARBA" id="ARBA00022840"/>
    </source>
</evidence>
<evidence type="ECO:0000256" key="9">
    <source>
        <dbReference type="SAM" id="Phobius"/>
    </source>
</evidence>
<evidence type="ECO:0000256" key="8">
    <source>
        <dbReference type="SAM" id="MobiDB-lite"/>
    </source>
</evidence>
<dbReference type="GO" id="GO:0140359">
    <property type="term" value="F:ABC-type transporter activity"/>
    <property type="evidence" value="ECO:0007669"/>
    <property type="project" value="InterPro"/>
</dbReference>
<dbReference type="InterPro" id="IPR003593">
    <property type="entry name" value="AAA+_ATPase"/>
</dbReference>
<dbReference type="PANTHER" id="PTHR43038:SF4">
    <property type="entry name" value="RIBOSOME-ASSOCIATED ATPASE"/>
    <property type="match status" value="1"/>
</dbReference>
<keyword evidence="5 12" id="KW-0067">ATP-binding</keyword>
<dbReference type="InterPro" id="IPR047817">
    <property type="entry name" value="ABC2_TM_bact-type"/>
</dbReference>
<feature type="transmembrane region" description="Helical" evidence="9">
    <location>
        <begin position="831"/>
        <end position="852"/>
    </location>
</feature>
<dbReference type="PROSITE" id="PS51012">
    <property type="entry name" value="ABC_TM2"/>
    <property type="match status" value="1"/>
</dbReference>
<evidence type="ECO:0000256" key="3">
    <source>
        <dbReference type="ARBA" id="ARBA00022692"/>
    </source>
</evidence>
<evidence type="ECO:0000256" key="7">
    <source>
        <dbReference type="ARBA" id="ARBA00023136"/>
    </source>
</evidence>
<feature type="transmembrane region" description="Helical" evidence="9">
    <location>
        <begin position="887"/>
        <end position="909"/>
    </location>
</feature>
<protein>
    <submittedName>
        <fullName evidence="12">Putative ABC transporter ATP-binding protein YbhF</fullName>
    </submittedName>
</protein>
<dbReference type="InterPro" id="IPR003439">
    <property type="entry name" value="ABC_transporter-like_ATP-bd"/>
</dbReference>
<evidence type="ECO:0000313" key="13">
    <source>
        <dbReference type="Proteomes" id="UP000223606"/>
    </source>
</evidence>
<dbReference type="SUPFAM" id="SSF52540">
    <property type="entry name" value="P-loop containing nucleoside triphosphate hydrolases"/>
    <property type="match status" value="2"/>
</dbReference>
<evidence type="ECO:0000313" key="12">
    <source>
        <dbReference type="EMBL" id="SON57451.1"/>
    </source>
</evidence>
<feature type="transmembrane region" description="Helical" evidence="9">
    <location>
        <begin position="798"/>
        <end position="819"/>
    </location>
</feature>
<feature type="region of interest" description="Disordered" evidence="8">
    <location>
        <begin position="515"/>
        <end position="535"/>
    </location>
</feature>
<dbReference type="InterPro" id="IPR017871">
    <property type="entry name" value="ABC_transporter-like_CS"/>
</dbReference>
<dbReference type="InterPro" id="IPR047651">
    <property type="entry name" value="ABC2_perm_RbbA"/>
</dbReference>
<evidence type="ECO:0000256" key="4">
    <source>
        <dbReference type="ARBA" id="ARBA00022741"/>
    </source>
</evidence>
<dbReference type="Pfam" id="PF00005">
    <property type="entry name" value="ABC_tran"/>
    <property type="match status" value="2"/>
</dbReference>
<evidence type="ECO:0000259" key="11">
    <source>
        <dbReference type="PROSITE" id="PS51012"/>
    </source>
</evidence>
<dbReference type="InterPro" id="IPR013525">
    <property type="entry name" value="ABC2_TM"/>
</dbReference>
<comment type="subcellular location">
    <subcellularLocation>
        <location evidence="1">Membrane</location>
        <topology evidence="1">Multi-pass membrane protein</topology>
    </subcellularLocation>
</comment>